<feature type="binding site" evidence="12">
    <location>
        <position position="180"/>
    </location>
    <ligand>
        <name>substrate</name>
    </ligand>
</feature>
<dbReference type="GO" id="GO:0046983">
    <property type="term" value="F:protein dimerization activity"/>
    <property type="evidence" value="ECO:0007669"/>
    <property type="project" value="InterPro"/>
</dbReference>
<dbReference type="UniPathway" id="UPA00050">
    <property type="reaction ID" value="UER00463"/>
</dbReference>
<dbReference type="Pfam" id="PF01118">
    <property type="entry name" value="Semialdhyde_dh"/>
    <property type="match status" value="1"/>
</dbReference>
<dbReference type="CDD" id="cd02315">
    <property type="entry name" value="ScASADH_like_N"/>
    <property type="match status" value="1"/>
</dbReference>
<dbReference type="GO" id="GO:0009089">
    <property type="term" value="P:lysine biosynthetic process via diaminopimelate"/>
    <property type="evidence" value="ECO:0007669"/>
    <property type="project" value="UniProtKB-UniRule"/>
</dbReference>
<feature type="binding site" evidence="12">
    <location>
        <begin position="40"/>
        <end position="41"/>
    </location>
    <ligand>
        <name>NADP(+)</name>
        <dbReference type="ChEBI" id="CHEBI:58349"/>
    </ligand>
</feature>
<dbReference type="GO" id="GO:0004073">
    <property type="term" value="F:aspartate-semialdehyde dehydrogenase activity"/>
    <property type="evidence" value="ECO:0007669"/>
    <property type="project" value="UniProtKB-UniRule"/>
</dbReference>
<keyword evidence="10 12" id="KW-0457">Lysine biosynthesis</keyword>
<dbReference type="Gene3D" id="3.30.360.10">
    <property type="entry name" value="Dihydrodipicolinate Reductase, domain 2"/>
    <property type="match status" value="1"/>
</dbReference>
<proteinExistence type="inferred from homology"/>
<dbReference type="EC" id="1.2.1.11" evidence="4 12"/>
<comment type="pathway">
    <text evidence="2 12">Amino-acid biosynthesis; L-threonine biosynthesis; L-threonine from L-aspartate: step 2/5.</text>
</comment>
<name>A0A401HPT1_9EURY</name>
<evidence type="ECO:0000256" key="13">
    <source>
        <dbReference type="PIRSR" id="PIRSR000148-1"/>
    </source>
</evidence>
<dbReference type="CDD" id="cd18130">
    <property type="entry name" value="ASADH_C_arch_fung_like"/>
    <property type="match status" value="1"/>
</dbReference>
<keyword evidence="9 12" id="KW-0560">Oxidoreductase</keyword>
<feature type="binding site" evidence="12">
    <location>
        <begin position="329"/>
        <end position="330"/>
    </location>
    <ligand>
        <name>NADP(+)</name>
        <dbReference type="ChEBI" id="CHEBI:58349"/>
    </ligand>
</feature>
<dbReference type="InterPro" id="IPR051823">
    <property type="entry name" value="ASADH-related"/>
</dbReference>
<evidence type="ECO:0000256" key="4">
    <source>
        <dbReference type="ARBA" id="ARBA00013120"/>
    </source>
</evidence>
<evidence type="ECO:0000256" key="5">
    <source>
        <dbReference type="ARBA" id="ARBA00022605"/>
    </source>
</evidence>
<dbReference type="GO" id="GO:0050661">
    <property type="term" value="F:NADP binding"/>
    <property type="evidence" value="ECO:0007669"/>
    <property type="project" value="UniProtKB-UniRule"/>
</dbReference>
<keyword evidence="5 12" id="KW-0028">Amino-acid biosynthesis</keyword>
<dbReference type="SMART" id="SM00859">
    <property type="entry name" value="Semialdhyde_dh"/>
    <property type="match status" value="1"/>
</dbReference>
<dbReference type="NCBIfam" id="TIGR00978">
    <property type="entry name" value="asd_EA"/>
    <property type="match status" value="1"/>
</dbReference>
<evidence type="ECO:0000256" key="3">
    <source>
        <dbReference type="ARBA" id="ARBA00010584"/>
    </source>
</evidence>
<dbReference type="GO" id="GO:0071266">
    <property type="term" value="P:'de novo' L-methionine biosynthetic process"/>
    <property type="evidence" value="ECO:0007669"/>
    <property type="project" value="UniProtKB-UniRule"/>
</dbReference>
<accession>A0A401HPT1</accession>
<comment type="pathway">
    <text evidence="12">Amino-acid biosynthesis; L-lysine biosynthesis via DAP pathway; (S)-tetrahydrodipicolinate from L-aspartate: step 2/4.</text>
</comment>
<evidence type="ECO:0000256" key="11">
    <source>
        <dbReference type="ARBA" id="ARBA00023167"/>
    </source>
</evidence>
<comment type="function">
    <text evidence="12">Catalyzes the NADPH-dependent formation of L-aspartate-semialdehyde (L-ASA) by the reductive dephosphorylation of L-aspartyl-4-phosphate.</text>
</comment>
<dbReference type="Gene3D" id="3.40.50.720">
    <property type="entry name" value="NAD(P)-binding Rossmann-like Domain"/>
    <property type="match status" value="1"/>
</dbReference>
<evidence type="ECO:0000256" key="12">
    <source>
        <dbReference type="HAMAP-Rule" id="MF_02121"/>
    </source>
</evidence>
<keyword evidence="8 12" id="KW-0220">Diaminopimelate biosynthesis</keyword>
<evidence type="ECO:0000313" key="15">
    <source>
        <dbReference type="EMBL" id="GBF36230.1"/>
    </source>
</evidence>
<dbReference type="GO" id="GO:0009088">
    <property type="term" value="P:threonine biosynthetic process"/>
    <property type="evidence" value="ECO:0007669"/>
    <property type="project" value="UniProtKB-UniRule"/>
</dbReference>
<dbReference type="InterPro" id="IPR005676">
    <property type="entry name" value="Asp_semi-ald_DH_pep-lack"/>
</dbReference>
<dbReference type="PANTHER" id="PTHR46718:SF1">
    <property type="entry name" value="ASPARTATE-SEMIALDEHYDE DEHYDROGENASE"/>
    <property type="match status" value="1"/>
</dbReference>
<keyword evidence="16" id="KW-1185">Reference proteome</keyword>
<feature type="binding site" evidence="12">
    <location>
        <position position="209"/>
    </location>
    <ligand>
        <name>phosphate</name>
        <dbReference type="ChEBI" id="CHEBI:43474"/>
    </ligand>
</feature>
<dbReference type="EMBL" id="BFAX01000002">
    <property type="protein sequence ID" value="GBF36230.1"/>
    <property type="molecule type" value="Genomic_DNA"/>
</dbReference>
<feature type="active site" description="Proton acceptor" evidence="12 13">
    <location>
        <position position="246"/>
    </location>
</feature>
<keyword evidence="11 12" id="KW-0486">Methionine biosynthesis</keyword>
<protein>
    <recommendedName>
        <fullName evidence="4 12">Aspartate-semialdehyde dehydrogenase</fullName>
        <shortName evidence="12">ASA dehydrogenase</shortName>
        <shortName evidence="12">ASADH</shortName>
        <ecNumber evidence="4 12">1.2.1.11</ecNumber>
    </recommendedName>
    <alternativeName>
        <fullName evidence="12">Aspartate-beta-semialdehyde dehydrogenase</fullName>
    </alternativeName>
</protein>
<dbReference type="PANTHER" id="PTHR46718">
    <property type="entry name" value="ASPARTATE-SEMIALDEHYDE DEHYDROGENASE"/>
    <property type="match status" value="1"/>
</dbReference>
<sequence length="350" mass="39222">MVMRIKVGVLGATGSVGQRFVQLLKDHPFFELEVLAASERSAGKKYSEACYWYLPESIPEDIGEKLVVPTDPDHKAFEDVDIVFSALPSDLAKELEPEFAKRGKLVFSNASAMRMEQDVPLVVPEVNPEHFEVLEIQRENRGWDGGIVTNPNCSTICAVITLKPIMDKFGVEMVNITTMQAVSGAGYWGVPSMAILDNIIPYIKNEEEKMESESLKILGDLKNGKFHYASFKIGVSCNRVPVIDGHLESIFVKTVEDAEPEEIVKVMDNFDPLKDYNLPTYAKPIVIRKEIDRPQPRLDRDNGRGMSITVGRIRRDNIFTVKYTALEHNTIRGAAGASILNAELYIKKYL</sequence>
<feature type="active site" description="Acyl-thioester intermediate" evidence="12 13">
    <location>
        <position position="153"/>
    </location>
</feature>
<dbReference type="NCBIfam" id="NF006416">
    <property type="entry name" value="PRK08664.1"/>
    <property type="match status" value="1"/>
</dbReference>
<keyword evidence="6 12" id="KW-0791">Threonine biosynthesis</keyword>
<feature type="domain" description="Semialdehyde dehydrogenase NAD-binding" evidence="14">
    <location>
        <begin position="6"/>
        <end position="134"/>
    </location>
</feature>
<evidence type="ECO:0000256" key="6">
    <source>
        <dbReference type="ARBA" id="ARBA00022697"/>
    </source>
</evidence>
<evidence type="ECO:0000259" key="14">
    <source>
        <dbReference type="SMART" id="SM00859"/>
    </source>
</evidence>
<comment type="caution">
    <text evidence="12">Lacks conserved residue(s) required for the propagation of feature annotation.</text>
</comment>
<dbReference type="AlphaFoldDB" id="A0A401HPT1"/>
<comment type="pathway">
    <text evidence="1 12">Amino-acid biosynthesis; L-methionine biosynthesis via de novo pathway; L-homoserine from L-aspartate: step 2/3.</text>
</comment>
<evidence type="ECO:0000256" key="9">
    <source>
        <dbReference type="ARBA" id="ARBA00023002"/>
    </source>
</evidence>
<dbReference type="GO" id="GO:0019877">
    <property type="term" value="P:diaminopimelate biosynthetic process"/>
    <property type="evidence" value="ECO:0007669"/>
    <property type="project" value="UniProtKB-UniRule"/>
</dbReference>
<evidence type="ECO:0000256" key="8">
    <source>
        <dbReference type="ARBA" id="ARBA00022915"/>
    </source>
</evidence>
<organism evidence="15 16">
    <name type="scientific">Methanofervidicoccus abyssi</name>
    <dbReference type="NCBI Taxonomy" id="2082189"/>
    <lineage>
        <taxon>Archaea</taxon>
        <taxon>Methanobacteriati</taxon>
        <taxon>Methanobacteriota</taxon>
        <taxon>Methanomada group</taxon>
        <taxon>Methanococci</taxon>
        <taxon>Methanococcales</taxon>
        <taxon>Methanofervidicoccus</taxon>
    </lineage>
</organism>
<reference evidence="15 16" key="1">
    <citation type="journal article" date="2019" name="Int. J. Syst. Evol. Microbiol.">
        <title>Methanofervidicoccus abyssi gen. nov., sp. nov., a hydrogenotrophic methanogen, isolated from a hydrothermal vent chimney in the Mid-Cayman Spreading Center, the Caribbean Sea.</title>
        <authorList>
            <person name="Sakai S."/>
            <person name="Takaki Y."/>
            <person name="Miyazaki M."/>
            <person name="Ogawara M."/>
            <person name="Yanagawa K."/>
            <person name="Miyazaki J."/>
            <person name="Takai K."/>
        </authorList>
    </citation>
    <scope>NUCLEOTIDE SEQUENCE [LARGE SCALE GENOMIC DNA]</scope>
    <source>
        <strain evidence="15 16">HHB</strain>
    </source>
</reference>
<comment type="catalytic activity">
    <reaction evidence="12">
        <text>L-aspartate 4-semialdehyde + phosphate + NADP(+) = 4-phospho-L-aspartate + NADPH + H(+)</text>
        <dbReference type="Rhea" id="RHEA:24284"/>
        <dbReference type="ChEBI" id="CHEBI:15378"/>
        <dbReference type="ChEBI" id="CHEBI:43474"/>
        <dbReference type="ChEBI" id="CHEBI:57535"/>
        <dbReference type="ChEBI" id="CHEBI:57783"/>
        <dbReference type="ChEBI" id="CHEBI:58349"/>
        <dbReference type="ChEBI" id="CHEBI:537519"/>
        <dbReference type="EC" id="1.2.1.11"/>
    </reaction>
</comment>
<evidence type="ECO:0000256" key="1">
    <source>
        <dbReference type="ARBA" id="ARBA00005021"/>
    </source>
</evidence>
<dbReference type="SUPFAM" id="SSF55347">
    <property type="entry name" value="Glyceraldehyde-3-phosphate dehydrogenase-like, C-terminal domain"/>
    <property type="match status" value="1"/>
</dbReference>
<dbReference type="InterPro" id="IPR012080">
    <property type="entry name" value="Asp_semialdehyde_DH"/>
</dbReference>
<dbReference type="InterPro" id="IPR036291">
    <property type="entry name" value="NAD(P)-bd_dom_sf"/>
</dbReference>
<feature type="binding site" evidence="12">
    <location>
        <position position="206"/>
    </location>
    <ligand>
        <name>substrate</name>
    </ligand>
</feature>
<dbReference type="InterPro" id="IPR000534">
    <property type="entry name" value="Semialdehyde_DH_NAD-bd"/>
</dbReference>
<comment type="similarity">
    <text evidence="3 12">Belongs to the aspartate-semialdehyde dehydrogenase family.</text>
</comment>
<evidence type="ECO:0000256" key="7">
    <source>
        <dbReference type="ARBA" id="ARBA00022857"/>
    </source>
</evidence>
<feature type="binding site" evidence="12">
    <location>
        <position position="114"/>
    </location>
    <ligand>
        <name>phosphate</name>
        <dbReference type="ChEBI" id="CHEBI:43474"/>
    </ligand>
</feature>
<dbReference type="HAMAP" id="MF_02121">
    <property type="entry name" value="ASADH"/>
    <property type="match status" value="1"/>
</dbReference>
<keyword evidence="7 12" id="KW-0521">NADP</keyword>
<gene>
    <name evidence="12" type="primary">asd</name>
    <name evidence="15" type="ORF">MHHB_P0460</name>
</gene>
<dbReference type="InterPro" id="IPR012280">
    <property type="entry name" value="Semialdhyde_DH_dimer_dom"/>
</dbReference>
<dbReference type="Pfam" id="PF02774">
    <property type="entry name" value="Semialdhyde_dhC"/>
    <property type="match status" value="1"/>
</dbReference>
<dbReference type="UniPathway" id="UPA00034">
    <property type="reaction ID" value="UER00016"/>
</dbReference>
<dbReference type="GO" id="GO:0051287">
    <property type="term" value="F:NAD binding"/>
    <property type="evidence" value="ECO:0007669"/>
    <property type="project" value="InterPro"/>
</dbReference>
<dbReference type="SUPFAM" id="SSF51735">
    <property type="entry name" value="NAD(P)-binding Rossmann-fold domains"/>
    <property type="match status" value="1"/>
</dbReference>
<evidence type="ECO:0000313" key="16">
    <source>
        <dbReference type="Proteomes" id="UP000290527"/>
    </source>
</evidence>
<feature type="binding site" evidence="12">
    <location>
        <position position="239"/>
    </location>
    <ligand>
        <name>substrate</name>
    </ligand>
</feature>
<dbReference type="FunFam" id="3.30.360.10:FF:000016">
    <property type="entry name" value="Probable aspartate-semialdehyde dehydrogenase"/>
    <property type="match status" value="1"/>
</dbReference>
<feature type="binding site" evidence="12">
    <location>
        <begin position="13"/>
        <end position="16"/>
    </location>
    <ligand>
        <name>NADP(+)</name>
        <dbReference type="ChEBI" id="CHEBI:58349"/>
    </ligand>
</feature>
<dbReference type="UniPathway" id="UPA00051">
    <property type="reaction ID" value="UER00464"/>
</dbReference>
<dbReference type="Proteomes" id="UP000290527">
    <property type="component" value="Unassembled WGS sequence"/>
</dbReference>
<evidence type="ECO:0000256" key="10">
    <source>
        <dbReference type="ARBA" id="ARBA00023154"/>
    </source>
</evidence>
<evidence type="ECO:0000256" key="2">
    <source>
        <dbReference type="ARBA" id="ARBA00005097"/>
    </source>
</evidence>
<comment type="subunit">
    <text evidence="12">Homodimer.</text>
</comment>
<dbReference type="PIRSF" id="PIRSF000148">
    <property type="entry name" value="ASA_dh"/>
    <property type="match status" value="1"/>
</dbReference>
<feature type="binding site" evidence="12">
    <location>
        <begin position="183"/>
        <end position="184"/>
    </location>
    <ligand>
        <name>NADP(+)</name>
        <dbReference type="ChEBI" id="CHEBI:58349"/>
    </ligand>
</feature>
<comment type="caution">
    <text evidence="15">The sequence shown here is derived from an EMBL/GenBank/DDBJ whole genome shotgun (WGS) entry which is preliminary data.</text>
</comment>